<dbReference type="Proteomes" id="UP001606099">
    <property type="component" value="Unassembled WGS sequence"/>
</dbReference>
<accession>A0ABW7FTJ3</accession>
<organism evidence="1 2">
    <name type="scientific">Roseateles rivi</name>
    <dbReference type="NCBI Taxonomy" id="3299028"/>
    <lineage>
        <taxon>Bacteria</taxon>
        <taxon>Pseudomonadati</taxon>
        <taxon>Pseudomonadota</taxon>
        <taxon>Betaproteobacteria</taxon>
        <taxon>Burkholderiales</taxon>
        <taxon>Sphaerotilaceae</taxon>
        <taxon>Roseateles</taxon>
    </lineage>
</organism>
<proteinExistence type="predicted"/>
<dbReference type="Gene3D" id="3.90.226.10">
    <property type="entry name" value="2-enoyl-CoA Hydratase, Chain A, domain 1"/>
    <property type="match status" value="1"/>
</dbReference>
<protein>
    <recommendedName>
        <fullName evidence="3">Clp protease</fullName>
    </recommendedName>
</protein>
<dbReference type="EMBL" id="JBIGHZ010000002">
    <property type="protein sequence ID" value="MFG6447580.1"/>
    <property type="molecule type" value="Genomic_DNA"/>
</dbReference>
<dbReference type="RefSeq" id="WP_394459042.1">
    <property type="nucleotide sequence ID" value="NZ_JBIGHZ010000002.1"/>
</dbReference>
<evidence type="ECO:0000313" key="2">
    <source>
        <dbReference type="Proteomes" id="UP001606099"/>
    </source>
</evidence>
<sequence>MPIEIISCINRIKKFYTITNLAVFLSLLSPFIVNSAEIVVAGDKILVTGEIASGDGDVFLDRIEDDTKVLEINSQGGDALAGMQIARAVMTRNLSLRVVDFCASACASLILPASKEIYVKDGSIIAIHAGEVGLWRAAINSNSLPKSVTDQLSMIEYLFEFEKSLNKHKFFKRQDEITGVKNADITVKIEPDRRITISGKNIKYRRYEYWTPSHEELIDLGINVSPW</sequence>
<dbReference type="SUPFAM" id="SSF52096">
    <property type="entry name" value="ClpP/crotonase"/>
    <property type="match status" value="1"/>
</dbReference>
<dbReference type="InterPro" id="IPR029045">
    <property type="entry name" value="ClpP/crotonase-like_dom_sf"/>
</dbReference>
<gene>
    <name evidence="1" type="ORF">ACG0Z6_04910</name>
</gene>
<comment type="caution">
    <text evidence="1">The sequence shown here is derived from an EMBL/GenBank/DDBJ whole genome shotgun (WGS) entry which is preliminary data.</text>
</comment>
<name>A0ABW7FTJ3_9BURK</name>
<keyword evidence="2" id="KW-1185">Reference proteome</keyword>
<reference evidence="1 2" key="1">
    <citation type="submission" date="2024-08" db="EMBL/GenBank/DDBJ databases">
        <authorList>
            <person name="Lu H."/>
        </authorList>
    </citation>
    <scope>NUCLEOTIDE SEQUENCE [LARGE SCALE GENOMIC DNA]</scope>
    <source>
        <strain evidence="1 2">BYS180W</strain>
    </source>
</reference>
<evidence type="ECO:0000313" key="1">
    <source>
        <dbReference type="EMBL" id="MFG6447580.1"/>
    </source>
</evidence>
<evidence type="ECO:0008006" key="3">
    <source>
        <dbReference type="Google" id="ProtNLM"/>
    </source>
</evidence>